<dbReference type="Pfam" id="PF21315">
    <property type="entry name" value="FAN1_HTH"/>
    <property type="match status" value="1"/>
</dbReference>
<dbReference type="GO" id="GO:0036297">
    <property type="term" value="P:interstrand cross-link repair"/>
    <property type="evidence" value="ECO:0007669"/>
    <property type="project" value="InterPro"/>
</dbReference>
<dbReference type="GO" id="GO:0046872">
    <property type="term" value="F:metal ion binding"/>
    <property type="evidence" value="ECO:0007669"/>
    <property type="project" value="UniProtKB-KW"/>
</dbReference>
<dbReference type="SMART" id="SM00990">
    <property type="entry name" value="VRR_NUC"/>
    <property type="match status" value="1"/>
</dbReference>
<keyword evidence="7" id="KW-0479">Metal-binding</keyword>
<keyword evidence="8" id="KW-0378">Hydrolase</keyword>
<dbReference type="EMBL" id="CP029480">
    <property type="protein sequence ID" value="AWV99088.1"/>
    <property type="molecule type" value="Genomic_DNA"/>
</dbReference>
<dbReference type="InterPro" id="IPR011856">
    <property type="entry name" value="tRNA_endonuc-like_dom_sf"/>
</dbReference>
<evidence type="ECO:0000259" key="11">
    <source>
        <dbReference type="SMART" id="SM00990"/>
    </source>
</evidence>
<evidence type="ECO:0000256" key="5">
    <source>
        <dbReference type="ARBA" id="ARBA00012029"/>
    </source>
</evidence>
<evidence type="ECO:0000313" key="13">
    <source>
        <dbReference type="Proteomes" id="UP000249873"/>
    </source>
</evidence>
<evidence type="ECO:0000256" key="2">
    <source>
        <dbReference type="ARBA" id="ARBA00001936"/>
    </source>
</evidence>
<organism evidence="12 13">
    <name type="scientific">Arcticibacterium luteifluviistationis</name>
    <dbReference type="NCBI Taxonomy" id="1784714"/>
    <lineage>
        <taxon>Bacteria</taxon>
        <taxon>Pseudomonadati</taxon>
        <taxon>Bacteroidota</taxon>
        <taxon>Cytophagia</taxon>
        <taxon>Cytophagales</taxon>
        <taxon>Leadbetterellaceae</taxon>
        <taxon>Arcticibacterium</taxon>
    </lineage>
</organism>
<protein>
    <recommendedName>
        <fullName evidence="5">phosphodiesterase I</fullName>
        <ecNumber evidence="5">3.1.4.1</ecNumber>
    </recommendedName>
</protein>
<evidence type="ECO:0000256" key="8">
    <source>
        <dbReference type="ARBA" id="ARBA00022801"/>
    </source>
</evidence>
<comment type="cofactor">
    <cofactor evidence="2">
        <name>Mn(2+)</name>
        <dbReference type="ChEBI" id="CHEBI:29035"/>
    </cofactor>
</comment>
<evidence type="ECO:0000256" key="3">
    <source>
        <dbReference type="ARBA" id="ARBA00001946"/>
    </source>
</evidence>
<evidence type="ECO:0000313" key="12">
    <source>
        <dbReference type="EMBL" id="AWV99088.1"/>
    </source>
</evidence>
<sequence>MKTINCTVSENENIVLPPKYYLDYFNYLLDFVKDKYKHILEEKEWRFLRKFYALSEDAQCLFIRFTNRKGLFFRSQRLKYEEIENLPEALAELLSKGFVEDLSVNHADFLLELLHLSTKPELLKLIPEKGFKTKSKGEVSEWIKDNLEPAQVVEEIALGQPLVKVNFEYEVTFFKFLFFGNRYMDMTEFVVRDLGFIQYFSHDEDKLVARFETRKDAEDKWMISDQTDLFEKLKKEETPEALYDWFDTMVDTIKDLSEVAKPALERLTLKIGRHLERQKSEELAVEVFKMCALPMAKERRVRCLVKLKHNEEALALCEDMMANSSNADEHLFAKDFSERILSKSKRKKKLTTEKLHEAERIYINAIYKGNVELGTIEHYMAEGKYAIFSENHLWRGIFGLVFWDIIFDPSLVAFHHPFQRRPSDLHLPDFYLKRKEHIHEHLESFQDMESLLLFMGRKFTDHEGIANPFVIWMEGMWESIRIATQYIGLEPIKEVLVHICQDIVENSRGFPDLFVWDENGYEFVEVKSPTDNLSNRQLYWLNYFEEKGINAKVLRVFFEE</sequence>
<evidence type="ECO:0000256" key="7">
    <source>
        <dbReference type="ARBA" id="ARBA00022723"/>
    </source>
</evidence>
<dbReference type="InterPro" id="IPR014883">
    <property type="entry name" value="VRR_NUC"/>
</dbReference>
<evidence type="ECO:0000256" key="9">
    <source>
        <dbReference type="ARBA" id="ARBA00022842"/>
    </source>
</evidence>
<dbReference type="InterPro" id="IPR049125">
    <property type="entry name" value="FAN1-like_WH"/>
</dbReference>
<dbReference type="PANTHER" id="PTHR15749">
    <property type="entry name" value="FANCONI-ASSOCIATED NUCLEASE 1"/>
    <property type="match status" value="1"/>
</dbReference>
<dbReference type="InterPro" id="IPR033315">
    <property type="entry name" value="Fan1-like"/>
</dbReference>
<accession>A0A2Z4GDL1</accession>
<evidence type="ECO:0000256" key="1">
    <source>
        <dbReference type="ARBA" id="ARBA00000983"/>
    </source>
</evidence>
<name>A0A2Z4GDL1_9BACT</name>
<comment type="cofactor">
    <cofactor evidence="3">
        <name>Mg(2+)</name>
        <dbReference type="ChEBI" id="CHEBI:18420"/>
    </cofactor>
</comment>
<dbReference type="EC" id="3.1.4.1" evidence="5"/>
<evidence type="ECO:0000256" key="10">
    <source>
        <dbReference type="ARBA" id="ARBA00023211"/>
    </source>
</evidence>
<evidence type="ECO:0000256" key="4">
    <source>
        <dbReference type="ARBA" id="ARBA00005533"/>
    </source>
</evidence>
<keyword evidence="13" id="KW-1185">Reference proteome</keyword>
<evidence type="ECO:0000256" key="6">
    <source>
        <dbReference type="ARBA" id="ARBA00022722"/>
    </source>
</evidence>
<dbReference type="Pfam" id="PF08774">
    <property type="entry name" value="VRR_NUC"/>
    <property type="match status" value="1"/>
</dbReference>
<dbReference type="AlphaFoldDB" id="A0A2Z4GDL1"/>
<keyword evidence="9" id="KW-0460">Magnesium</keyword>
<gene>
    <name evidence="12" type="ORF">DJ013_13295</name>
</gene>
<feature type="domain" description="VRR-NUC" evidence="11">
    <location>
        <begin position="446"/>
        <end position="558"/>
    </location>
</feature>
<comment type="similarity">
    <text evidence="4">Belongs to the FAN1 family.</text>
</comment>
<keyword evidence="10" id="KW-0464">Manganese</keyword>
<proteinExistence type="inferred from homology"/>
<dbReference type="Proteomes" id="UP000249873">
    <property type="component" value="Chromosome"/>
</dbReference>
<dbReference type="GO" id="GO:0003676">
    <property type="term" value="F:nucleic acid binding"/>
    <property type="evidence" value="ECO:0007669"/>
    <property type="project" value="InterPro"/>
</dbReference>
<dbReference type="Gene3D" id="3.40.1350.10">
    <property type="match status" value="1"/>
</dbReference>
<comment type="catalytic activity">
    <reaction evidence="1">
        <text>Hydrolytically removes 5'-nucleotides successively from the 3'-hydroxy termini of 3'-hydroxy-terminated oligonucleotides.</text>
        <dbReference type="EC" id="3.1.4.1"/>
    </reaction>
</comment>
<reference evidence="12 13" key="1">
    <citation type="submission" date="2018-05" db="EMBL/GenBank/DDBJ databases">
        <title>Complete genome sequence of Arcticibacterium luteifluviistationis SM1504T, a cytophagaceae bacterium isolated from Arctic surface seawater.</title>
        <authorList>
            <person name="Li Y."/>
            <person name="Qin Q.-L."/>
        </authorList>
    </citation>
    <scope>NUCLEOTIDE SEQUENCE [LARGE SCALE GENOMIC DNA]</scope>
    <source>
        <strain evidence="12 13">SM1504</strain>
    </source>
</reference>
<dbReference type="PANTHER" id="PTHR15749:SF4">
    <property type="entry name" value="FANCONI-ASSOCIATED NUCLEASE 1"/>
    <property type="match status" value="1"/>
</dbReference>
<dbReference type="GO" id="GO:0004528">
    <property type="term" value="F:phosphodiesterase I activity"/>
    <property type="evidence" value="ECO:0007669"/>
    <property type="project" value="UniProtKB-EC"/>
</dbReference>
<dbReference type="OrthoDB" id="9803913at2"/>
<dbReference type="KEGG" id="als:DJ013_13295"/>
<keyword evidence="6" id="KW-0540">Nuclease</keyword>